<dbReference type="AlphaFoldDB" id="A0A3Q3J4L9"/>
<reference evidence="4" key="2">
    <citation type="submission" date="2025-09" db="UniProtKB">
        <authorList>
            <consortium name="Ensembl"/>
        </authorList>
    </citation>
    <scope>IDENTIFICATION</scope>
</reference>
<dbReference type="Proteomes" id="UP000261600">
    <property type="component" value="Unplaced"/>
</dbReference>
<name>A0A3Q3J4L9_MONAL</name>
<evidence type="ECO:0000259" key="3">
    <source>
        <dbReference type="PROSITE" id="PS50878"/>
    </source>
</evidence>
<protein>
    <recommendedName>
        <fullName evidence="2">ribonuclease H</fullName>
        <ecNumber evidence="2">3.1.26.4</ecNumber>
    </recommendedName>
</protein>
<dbReference type="InterPro" id="IPR043128">
    <property type="entry name" value="Rev_trsase/Diguanyl_cyclase"/>
</dbReference>
<proteinExistence type="inferred from homology"/>
<dbReference type="Gene3D" id="3.30.70.270">
    <property type="match status" value="1"/>
</dbReference>
<dbReference type="CDD" id="cd01650">
    <property type="entry name" value="RT_nLTR_like"/>
    <property type="match status" value="1"/>
</dbReference>
<dbReference type="InterPro" id="IPR000477">
    <property type="entry name" value="RT_dom"/>
</dbReference>
<evidence type="ECO:0000256" key="1">
    <source>
        <dbReference type="ARBA" id="ARBA00010879"/>
    </source>
</evidence>
<evidence type="ECO:0000313" key="4">
    <source>
        <dbReference type="Ensembl" id="ENSMALP00000013309.1"/>
    </source>
</evidence>
<organism evidence="4 5">
    <name type="scientific">Monopterus albus</name>
    <name type="common">Swamp eel</name>
    <dbReference type="NCBI Taxonomy" id="43700"/>
    <lineage>
        <taxon>Eukaryota</taxon>
        <taxon>Metazoa</taxon>
        <taxon>Chordata</taxon>
        <taxon>Craniata</taxon>
        <taxon>Vertebrata</taxon>
        <taxon>Euteleostomi</taxon>
        <taxon>Actinopterygii</taxon>
        <taxon>Neopterygii</taxon>
        <taxon>Teleostei</taxon>
        <taxon>Neoteleostei</taxon>
        <taxon>Acanthomorphata</taxon>
        <taxon>Anabantaria</taxon>
        <taxon>Synbranchiformes</taxon>
        <taxon>Synbranchidae</taxon>
        <taxon>Monopterus</taxon>
    </lineage>
</organism>
<dbReference type="GO" id="GO:0004523">
    <property type="term" value="F:RNA-DNA hybrid ribonuclease activity"/>
    <property type="evidence" value="ECO:0007669"/>
    <property type="project" value="UniProtKB-EC"/>
</dbReference>
<evidence type="ECO:0000256" key="2">
    <source>
        <dbReference type="ARBA" id="ARBA00012180"/>
    </source>
</evidence>
<reference evidence="4" key="1">
    <citation type="submission" date="2025-08" db="UniProtKB">
        <authorList>
            <consortium name="Ensembl"/>
        </authorList>
    </citation>
    <scope>IDENTIFICATION</scope>
</reference>
<comment type="similarity">
    <text evidence="1">Belongs to the beta type-B retroviral polymerase family. HERV class-II K(HML-2) pol subfamily.</text>
</comment>
<dbReference type="EC" id="3.1.26.4" evidence="2"/>
<dbReference type="Ensembl" id="ENSMALT00000013595.1">
    <property type="protein sequence ID" value="ENSMALP00000013309.1"/>
    <property type="gene ID" value="ENSMALG00000009397.1"/>
</dbReference>
<accession>A0A3Q3J4L9</accession>
<dbReference type="InterPro" id="IPR043502">
    <property type="entry name" value="DNA/RNA_pol_sf"/>
</dbReference>
<keyword evidence="5" id="KW-1185">Reference proteome</keyword>
<dbReference type="Pfam" id="PF00078">
    <property type="entry name" value="RVT_1"/>
    <property type="match status" value="1"/>
</dbReference>
<feature type="domain" description="Reverse transcriptase" evidence="3">
    <location>
        <begin position="61"/>
        <end position="332"/>
    </location>
</feature>
<dbReference type="PROSITE" id="PS50878">
    <property type="entry name" value="RT_POL"/>
    <property type="match status" value="1"/>
</dbReference>
<dbReference type="PANTHER" id="PTHR33332">
    <property type="entry name" value="REVERSE TRANSCRIPTASE DOMAIN-CONTAINING PROTEIN"/>
    <property type="match status" value="1"/>
</dbReference>
<dbReference type="SUPFAM" id="SSF56672">
    <property type="entry name" value="DNA/RNA polymerases"/>
    <property type="match status" value="1"/>
</dbReference>
<sequence>CADCPCIQQHIPFTSVPISEVHSALSNLDTRKAAGPDGLDPFFLKLAADYIAEPLSYVFNLSLSSNEIPVIWKSAFVLPLLKEGDPSEVNNYRPISKLCVLAKILEKIVSDQLKGFLESNYILSPFQSGFRKQHSTVTATLKFLNDVLQALDCKKHCVALFIDLSKAFDTVDHVLLINSLLRIGLSEGAIPWFRNYLSNRRQAVQLGGSSSSFLEILKGVPQGSVLGPILFSIYINNVCDNLTNAMYHFYADDTVIYCCSSTLAQAAKCLQHAFDIVQFRLRSLKLVLNPKKSKVMAFSHLQELSTDTLSITTDRGVLIELVSSYKYLGFLLDSELSFKTHIANVVRKLRMKIGFFYRNKSCFSLQARKYLISATFLPLLDYGDVLYMNASARCL</sequence>
<evidence type="ECO:0000313" key="5">
    <source>
        <dbReference type="Proteomes" id="UP000261600"/>
    </source>
</evidence>